<evidence type="ECO:0000313" key="12">
    <source>
        <dbReference type="EMBL" id="ODQ69243.1"/>
    </source>
</evidence>
<evidence type="ECO:0000313" key="13">
    <source>
        <dbReference type="Proteomes" id="UP000094385"/>
    </source>
</evidence>
<evidence type="ECO:0000256" key="9">
    <source>
        <dbReference type="ARBA" id="ARBA00048586"/>
    </source>
</evidence>
<dbReference type="InterPro" id="IPR016270">
    <property type="entry name" value="PGS1"/>
</dbReference>
<dbReference type="InterPro" id="IPR025202">
    <property type="entry name" value="PLD-like_dom"/>
</dbReference>
<comment type="subcellular location">
    <subcellularLocation>
        <location evidence="10">Mitochondrion</location>
    </subcellularLocation>
</comment>
<evidence type="ECO:0000256" key="10">
    <source>
        <dbReference type="RuleBase" id="RU365024"/>
    </source>
</evidence>
<dbReference type="Proteomes" id="UP000094385">
    <property type="component" value="Unassembled WGS sequence"/>
</dbReference>
<dbReference type="PANTHER" id="PTHR12586:SF1">
    <property type="entry name" value="CDP-DIACYLGLYCEROL--GLYCEROL-3-PHOSPHATE 3-PHOSPHATIDYLTRANSFERASE, MITOCHONDRIAL"/>
    <property type="match status" value="1"/>
</dbReference>
<reference evidence="12 13" key="1">
    <citation type="journal article" date="2016" name="Proc. Natl. Acad. Sci. U.S.A.">
        <title>Comparative genomics of biotechnologically important yeasts.</title>
        <authorList>
            <person name="Riley R."/>
            <person name="Haridas S."/>
            <person name="Wolfe K.H."/>
            <person name="Lopes M.R."/>
            <person name="Hittinger C.T."/>
            <person name="Goeker M."/>
            <person name="Salamov A.A."/>
            <person name="Wisecaver J.H."/>
            <person name="Long T.M."/>
            <person name="Calvey C.H."/>
            <person name="Aerts A.L."/>
            <person name="Barry K.W."/>
            <person name="Choi C."/>
            <person name="Clum A."/>
            <person name="Coughlan A.Y."/>
            <person name="Deshpande S."/>
            <person name="Douglass A.P."/>
            <person name="Hanson S.J."/>
            <person name="Klenk H.-P."/>
            <person name="LaButti K.M."/>
            <person name="Lapidus A."/>
            <person name="Lindquist E.A."/>
            <person name="Lipzen A.M."/>
            <person name="Meier-Kolthoff J.P."/>
            <person name="Ohm R.A."/>
            <person name="Otillar R.P."/>
            <person name="Pangilinan J.L."/>
            <person name="Peng Y."/>
            <person name="Rokas A."/>
            <person name="Rosa C.A."/>
            <person name="Scheuner C."/>
            <person name="Sibirny A.A."/>
            <person name="Slot J.C."/>
            <person name="Stielow J.B."/>
            <person name="Sun H."/>
            <person name="Kurtzman C.P."/>
            <person name="Blackwell M."/>
            <person name="Grigoriev I.V."/>
            <person name="Jeffries T.W."/>
        </authorList>
    </citation>
    <scope>NUCLEOTIDE SEQUENCE [LARGE SCALE GENOMIC DNA]</scope>
    <source>
        <strain evidence="12 13">NRRL Y-11557</strain>
    </source>
</reference>
<evidence type="ECO:0000256" key="1">
    <source>
        <dbReference type="ARBA" id="ARBA00005042"/>
    </source>
</evidence>
<dbReference type="PROSITE" id="PS50035">
    <property type="entry name" value="PLD"/>
    <property type="match status" value="1"/>
</dbReference>
<keyword evidence="3 10" id="KW-0444">Lipid biosynthesis</keyword>
<name>A0A1E3PV11_LIPST</name>
<keyword evidence="7 10" id="KW-0594">Phospholipid biosynthesis</keyword>
<protein>
    <recommendedName>
        <fullName evidence="10">CDP-diacylglycerol--glycerol-3-phosphate 3-phosphatidyltransferase</fullName>
        <ecNumber evidence="10">2.7.8.5</ecNumber>
    </recommendedName>
</protein>
<keyword evidence="10" id="KW-0547">Nucleotide-binding</keyword>
<accession>A0A1E3PV11</accession>
<sequence length="486" mass="54915">MATATLHPGIRKLMGQLDDLAPRFFLKQGQIDILKSPDEFYSVLKQKISSAKKRVFLATLYVGKTEHELIDVLRTALLNNPELKVYLLIDALRGTREAPNPSSASLMAKLVAEFGDRVQVKLFHTPNLRGMKKAMIPTRLNEGWGLQHMKLYGFDDEIILSGANLSHDYFSNRQDRYYLFRSADITNYYKKLYDAVGSLSYALSTDDSPSGFHLSWPLTNPAPQPTKRALKFVKVATQILTPLIRPSLPDTPEDIGLEDASTLTVVYPVSQFTPLLSPNASTEAPAIQHLLDVLKSDRFSWMFTAGYFNIHPDYRRKLLSSNPREGMIITAAPEANSFYQSAGISGYLPPAYTLLAKDFVKDVSRRQKSDKIHLLEWQNGVLNQPGGWTYHAKGIWICPPQFDSSEEKPCVTVIGSSNFTRRSHALDLESNVIIFTRDEELRSKMYDEIQNLRQFTREMNEETFRSEDRRVGWGVKAALAVLGGML</sequence>
<evidence type="ECO:0000256" key="3">
    <source>
        <dbReference type="ARBA" id="ARBA00022516"/>
    </source>
</evidence>
<dbReference type="SMART" id="SM00155">
    <property type="entry name" value="PLDc"/>
    <property type="match status" value="2"/>
</dbReference>
<dbReference type="OrthoDB" id="10250191at2759"/>
<evidence type="ECO:0000256" key="6">
    <source>
        <dbReference type="ARBA" id="ARBA00023098"/>
    </source>
</evidence>
<gene>
    <name evidence="12" type="ORF">LIPSTDRAFT_59355</name>
</gene>
<comment type="catalytic activity">
    <reaction evidence="9 10">
        <text>a CDP-1,2-diacyl-sn-glycerol + sn-glycerol 3-phosphate = a 1,2-diacyl-sn-glycero-3-phospho-(1'-sn-glycero-3'-phosphate) + CMP + H(+)</text>
        <dbReference type="Rhea" id="RHEA:12593"/>
        <dbReference type="ChEBI" id="CHEBI:15378"/>
        <dbReference type="ChEBI" id="CHEBI:57597"/>
        <dbReference type="ChEBI" id="CHEBI:58332"/>
        <dbReference type="ChEBI" id="CHEBI:60110"/>
        <dbReference type="ChEBI" id="CHEBI:60377"/>
        <dbReference type="EC" id="2.7.8.5"/>
    </reaction>
</comment>
<dbReference type="UniPathway" id="UPA00084">
    <property type="reaction ID" value="UER00503"/>
</dbReference>
<organism evidence="12 13">
    <name type="scientific">Lipomyces starkeyi NRRL Y-11557</name>
    <dbReference type="NCBI Taxonomy" id="675824"/>
    <lineage>
        <taxon>Eukaryota</taxon>
        <taxon>Fungi</taxon>
        <taxon>Dikarya</taxon>
        <taxon>Ascomycota</taxon>
        <taxon>Saccharomycotina</taxon>
        <taxon>Lipomycetes</taxon>
        <taxon>Lipomycetales</taxon>
        <taxon>Lipomycetaceae</taxon>
        <taxon>Lipomyces</taxon>
    </lineage>
</organism>
<comment type="pathway">
    <text evidence="1 10">Phospholipid metabolism; phosphatidylglycerol biosynthesis; phosphatidylglycerol from CDP-diacylglycerol: step 1/2.</text>
</comment>
<dbReference type="EMBL" id="KV454304">
    <property type="protein sequence ID" value="ODQ69243.1"/>
    <property type="molecule type" value="Genomic_DNA"/>
</dbReference>
<evidence type="ECO:0000256" key="4">
    <source>
        <dbReference type="ARBA" id="ARBA00022679"/>
    </source>
</evidence>
<evidence type="ECO:0000259" key="11">
    <source>
        <dbReference type="PROSITE" id="PS50035"/>
    </source>
</evidence>
<keyword evidence="5" id="KW-0677">Repeat</keyword>
<dbReference type="InterPro" id="IPR001736">
    <property type="entry name" value="PLipase_D/transphosphatidylase"/>
</dbReference>
<feature type="domain" description="PLD phosphodiesterase" evidence="11">
    <location>
        <begin position="143"/>
        <end position="169"/>
    </location>
</feature>
<keyword evidence="6 10" id="KW-0443">Lipid metabolism</keyword>
<dbReference type="PIRSF" id="PIRSF000850">
    <property type="entry name" value="Phospholipase_D_PSS"/>
    <property type="match status" value="1"/>
</dbReference>
<dbReference type="GO" id="GO:0032049">
    <property type="term" value="P:cardiolipin biosynthetic process"/>
    <property type="evidence" value="ECO:0007669"/>
    <property type="project" value="EnsemblFungi"/>
</dbReference>
<dbReference type="GO" id="GO:0031966">
    <property type="term" value="C:mitochondrial membrane"/>
    <property type="evidence" value="ECO:0007669"/>
    <property type="project" value="EnsemblFungi"/>
</dbReference>
<keyword evidence="4 10" id="KW-0808">Transferase</keyword>
<dbReference type="Gene3D" id="3.30.870.10">
    <property type="entry name" value="Endonuclease Chain A"/>
    <property type="match status" value="2"/>
</dbReference>
<keyword evidence="8 10" id="KW-1208">Phospholipid metabolism</keyword>
<proteinExistence type="inferred from homology"/>
<dbReference type="GO" id="GO:0005524">
    <property type="term" value="F:ATP binding"/>
    <property type="evidence" value="ECO:0007669"/>
    <property type="project" value="UniProtKB-KW"/>
</dbReference>
<dbReference type="EC" id="2.7.8.5" evidence="10"/>
<comment type="similarity">
    <text evidence="2 10">Belongs to the CDP-alcohol phosphatidyltransferase class-II family.</text>
</comment>
<dbReference type="STRING" id="675824.A0A1E3PV11"/>
<comment type="function">
    <text evidence="10">Functions in the biosynthesis of the anionic phospholipids phosphatidylglycerol and cardiolipin.</text>
</comment>
<dbReference type="Pfam" id="PF13091">
    <property type="entry name" value="PLDc_2"/>
    <property type="match status" value="1"/>
</dbReference>
<keyword evidence="10" id="KW-0496">Mitochondrion</keyword>
<dbReference type="GO" id="GO:0008444">
    <property type="term" value="F:CDP-diacylglycerol-glycerol-3-phosphate 3-phosphatidyltransferase activity"/>
    <property type="evidence" value="ECO:0007669"/>
    <property type="project" value="UniProtKB-EC"/>
</dbReference>
<evidence type="ECO:0000256" key="5">
    <source>
        <dbReference type="ARBA" id="ARBA00022737"/>
    </source>
</evidence>
<dbReference type="AlphaFoldDB" id="A0A1E3PV11"/>
<dbReference type="CDD" id="cd09135">
    <property type="entry name" value="PLDc_PGS1_euk_1"/>
    <property type="match status" value="1"/>
</dbReference>
<evidence type="ECO:0000256" key="8">
    <source>
        <dbReference type="ARBA" id="ARBA00023264"/>
    </source>
</evidence>
<evidence type="ECO:0000256" key="2">
    <source>
        <dbReference type="ARBA" id="ARBA00010682"/>
    </source>
</evidence>
<dbReference type="SUPFAM" id="SSF56024">
    <property type="entry name" value="Phospholipase D/nuclease"/>
    <property type="match status" value="2"/>
</dbReference>
<dbReference type="PANTHER" id="PTHR12586">
    <property type="entry name" value="CDP-DIACYLGLYCEROL--SERINE O-PHOSPHATIDYLTRANSFERASE"/>
    <property type="match status" value="1"/>
</dbReference>
<keyword evidence="13" id="KW-1185">Reference proteome</keyword>
<keyword evidence="10" id="KW-0067">ATP-binding</keyword>
<evidence type="ECO:0000256" key="7">
    <source>
        <dbReference type="ARBA" id="ARBA00023209"/>
    </source>
</evidence>
<dbReference type="CDD" id="cd09137">
    <property type="entry name" value="PLDc_PGS1_euk_2"/>
    <property type="match status" value="1"/>
</dbReference>